<keyword evidence="2" id="KW-1015">Disulfide bond</keyword>
<dbReference type="PANTHER" id="PTHR24251:SF37">
    <property type="entry name" value="CUB DOMAIN-CONTAINING PROTEIN"/>
    <property type="match status" value="1"/>
</dbReference>
<feature type="signal peptide" evidence="5">
    <location>
        <begin position="1"/>
        <end position="19"/>
    </location>
</feature>
<keyword evidence="8" id="KW-1185">Reference proteome</keyword>
<proteinExistence type="predicted"/>
<comment type="caution">
    <text evidence="7">The sequence shown here is derived from an EMBL/GenBank/DDBJ whole genome shotgun (WGS) entry which is preliminary data.</text>
</comment>
<evidence type="ECO:0000256" key="5">
    <source>
        <dbReference type="SAM" id="SignalP"/>
    </source>
</evidence>
<dbReference type="EMBL" id="JARQZJ010000121">
    <property type="protein sequence ID" value="KAK9888599.1"/>
    <property type="molecule type" value="Genomic_DNA"/>
</dbReference>
<dbReference type="SMART" id="SM00042">
    <property type="entry name" value="CUB"/>
    <property type="match status" value="1"/>
</dbReference>
<protein>
    <recommendedName>
        <fullName evidence="6">CUB domain-containing protein</fullName>
    </recommendedName>
</protein>
<comment type="caution">
    <text evidence="3">Lacks conserved residue(s) required for the propagation of feature annotation.</text>
</comment>
<evidence type="ECO:0000256" key="1">
    <source>
        <dbReference type="ARBA" id="ARBA00022737"/>
    </source>
</evidence>
<name>A0AAW1V9M4_9CUCU</name>
<dbReference type="AlphaFoldDB" id="A0AAW1V9M4"/>
<evidence type="ECO:0000259" key="6">
    <source>
        <dbReference type="PROSITE" id="PS01180"/>
    </source>
</evidence>
<feature type="transmembrane region" description="Helical" evidence="4">
    <location>
        <begin position="324"/>
        <end position="346"/>
    </location>
</feature>
<dbReference type="Gene3D" id="2.60.120.290">
    <property type="entry name" value="Spermadhesin, CUB domain"/>
    <property type="match status" value="1"/>
</dbReference>
<dbReference type="Pfam" id="PF00431">
    <property type="entry name" value="CUB"/>
    <property type="match status" value="1"/>
</dbReference>
<dbReference type="Proteomes" id="UP001431783">
    <property type="component" value="Unassembled WGS sequence"/>
</dbReference>
<organism evidence="7 8">
    <name type="scientific">Henosepilachna vigintioctopunctata</name>
    <dbReference type="NCBI Taxonomy" id="420089"/>
    <lineage>
        <taxon>Eukaryota</taxon>
        <taxon>Metazoa</taxon>
        <taxon>Ecdysozoa</taxon>
        <taxon>Arthropoda</taxon>
        <taxon>Hexapoda</taxon>
        <taxon>Insecta</taxon>
        <taxon>Pterygota</taxon>
        <taxon>Neoptera</taxon>
        <taxon>Endopterygota</taxon>
        <taxon>Coleoptera</taxon>
        <taxon>Polyphaga</taxon>
        <taxon>Cucujiformia</taxon>
        <taxon>Coccinelloidea</taxon>
        <taxon>Coccinellidae</taxon>
        <taxon>Epilachninae</taxon>
        <taxon>Epilachnini</taxon>
        <taxon>Henosepilachna</taxon>
    </lineage>
</organism>
<evidence type="ECO:0000256" key="2">
    <source>
        <dbReference type="ARBA" id="ARBA00023157"/>
    </source>
</evidence>
<keyword evidence="5" id="KW-0732">Signal</keyword>
<feature type="domain" description="CUB" evidence="6">
    <location>
        <begin position="121"/>
        <end position="244"/>
    </location>
</feature>
<evidence type="ECO:0000256" key="4">
    <source>
        <dbReference type="SAM" id="Phobius"/>
    </source>
</evidence>
<keyword evidence="4" id="KW-1133">Transmembrane helix</keyword>
<dbReference type="InterPro" id="IPR000859">
    <property type="entry name" value="CUB_dom"/>
</dbReference>
<keyword evidence="4" id="KW-0812">Transmembrane</keyword>
<evidence type="ECO:0000313" key="8">
    <source>
        <dbReference type="Proteomes" id="UP001431783"/>
    </source>
</evidence>
<evidence type="ECO:0000256" key="3">
    <source>
        <dbReference type="PROSITE-ProRule" id="PRU00059"/>
    </source>
</evidence>
<sequence length="373" mass="41897">MMFITWLPVIFVFFQSIYGGHIETVAASGCQNCSIHLTCRRFTSIIGILEASFVPDTVSNSTIVSSFPLPYPRQCLNRRCSGNNYCSFILVEDCPGANFWGEGTLYIKYVCIEDDRIIKYCNSDIILPDLRHTGISEGFIRNPGYPRFYGGQSPCRWRIKAPTEQKIKLTILDISVIIDNPSNQDDCTKDHLEIIDSDIVVYSTCQQREPPEEIISISDSLEVVLTSSQRLTPLRGILLYYTALGCPTPIPPADSYLVFINDTFAVFSCCVGYVFPDTGTKSRELHCWGSKWNEMMPLPNCEQLEFPVAAVEPLPTFPKMAADIVAPILIIGALIVINSIVLFFIYRAKQKNETKIKDEEIGALNSKEMTHVL</sequence>
<reference evidence="7 8" key="1">
    <citation type="submission" date="2023-03" db="EMBL/GenBank/DDBJ databases">
        <title>Genome insight into feeding habits of ladybird beetles.</title>
        <authorList>
            <person name="Li H.-S."/>
            <person name="Huang Y.-H."/>
            <person name="Pang H."/>
        </authorList>
    </citation>
    <scope>NUCLEOTIDE SEQUENCE [LARGE SCALE GENOMIC DNA]</scope>
    <source>
        <strain evidence="7">SYSU_2023b</strain>
        <tissue evidence="7">Whole body</tissue>
    </source>
</reference>
<accession>A0AAW1V9M4</accession>
<dbReference type="InterPro" id="IPR035914">
    <property type="entry name" value="Sperma_CUB_dom_sf"/>
</dbReference>
<feature type="chain" id="PRO_5043508885" description="CUB domain-containing protein" evidence="5">
    <location>
        <begin position="20"/>
        <end position="373"/>
    </location>
</feature>
<dbReference type="PANTHER" id="PTHR24251">
    <property type="entry name" value="OVOCHYMASE-RELATED"/>
    <property type="match status" value="1"/>
</dbReference>
<evidence type="ECO:0000313" key="7">
    <source>
        <dbReference type="EMBL" id="KAK9888599.1"/>
    </source>
</evidence>
<gene>
    <name evidence="7" type="ORF">WA026_000834</name>
</gene>
<dbReference type="PROSITE" id="PS01180">
    <property type="entry name" value="CUB"/>
    <property type="match status" value="1"/>
</dbReference>
<keyword evidence="1" id="KW-0677">Repeat</keyword>
<dbReference type="CDD" id="cd00041">
    <property type="entry name" value="CUB"/>
    <property type="match status" value="1"/>
</dbReference>
<keyword evidence="4" id="KW-0472">Membrane</keyword>
<dbReference type="SUPFAM" id="SSF49854">
    <property type="entry name" value="Spermadhesin, CUB domain"/>
    <property type="match status" value="1"/>
</dbReference>